<proteinExistence type="predicted"/>
<name>A0A972FKJ2_9FLAO</name>
<organism evidence="1 2">
    <name type="scientific">Flavobacterium silvaticum</name>
    <dbReference type="NCBI Taxonomy" id="1852020"/>
    <lineage>
        <taxon>Bacteria</taxon>
        <taxon>Pseudomonadati</taxon>
        <taxon>Bacteroidota</taxon>
        <taxon>Flavobacteriia</taxon>
        <taxon>Flavobacteriales</taxon>
        <taxon>Flavobacteriaceae</taxon>
        <taxon>Flavobacterium</taxon>
    </lineage>
</organism>
<keyword evidence="2" id="KW-1185">Reference proteome</keyword>
<dbReference type="Proteomes" id="UP000712080">
    <property type="component" value="Unassembled WGS sequence"/>
</dbReference>
<comment type="caution">
    <text evidence="1">The sequence shown here is derived from an EMBL/GenBank/DDBJ whole genome shotgun (WGS) entry which is preliminary data.</text>
</comment>
<evidence type="ECO:0008006" key="3">
    <source>
        <dbReference type="Google" id="ProtNLM"/>
    </source>
</evidence>
<reference evidence="1" key="1">
    <citation type="submission" date="2020-02" db="EMBL/GenBank/DDBJ databases">
        <title>Flavobacterium sp. genome.</title>
        <authorList>
            <person name="Jung H.S."/>
            <person name="Baek J.H."/>
            <person name="Jeon C.O."/>
        </authorList>
    </citation>
    <scope>NUCLEOTIDE SEQUENCE</scope>
    <source>
        <strain evidence="1">SE-s28</strain>
    </source>
</reference>
<evidence type="ECO:0000313" key="2">
    <source>
        <dbReference type="Proteomes" id="UP000712080"/>
    </source>
</evidence>
<dbReference type="RefSeq" id="WP_169526730.1">
    <property type="nucleotide sequence ID" value="NZ_JAAMPU010000102.1"/>
</dbReference>
<gene>
    <name evidence="1" type="ORF">G6047_06770</name>
</gene>
<protein>
    <recommendedName>
        <fullName evidence="3">DUF2946 domain-containing protein</fullName>
    </recommendedName>
</protein>
<sequence>MKKYTILLHLAALTAMLFLTVYQPVHGIGHYIEAVGQPECHHENTLSKHQITHKHQSEDHCPVCHFSASSFLSPGIYQIPLKCFVPDSGYSFIRSRGIVSYFCGSRFSLRGPPALIV</sequence>
<dbReference type="AlphaFoldDB" id="A0A972FKJ2"/>
<dbReference type="EMBL" id="JAAMPU010000102">
    <property type="protein sequence ID" value="NMH27729.1"/>
    <property type="molecule type" value="Genomic_DNA"/>
</dbReference>
<evidence type="ECO:0000313" key="1">
    <source>
        <dbReference type="EMBL" id="NMH27729.1"/>
    </source>
</evidence>
<accession>A0A972FKJ2</accession>